<comment type="function">
    <text evidence="1">Essential for recycling GMP and indirectly, cGMP.</text>
</comment>
<dbReference type="Gene3D" id="3.40.50.300">
    <property type="entry name" value="P-loop containing nucleotide triphosphate hydrolases"/>
    <property type="match status" value="1"/>
</dbReference>
<evidence type="ECO:0000313" key="7">
    <source>
        <dbReference type="EMBL" id="SDJ01282.1"/>
    </source>
</evidence>
<name>A0A1G8Q924_9CLOT</name>
<organism evidence="7 8">
    <name type="scientific">Proteiniclasticum ruminis</name>
    <dbReference type="NCBI Taxonomy" id="398199"/>
    <lineage>
        <taxon>Bacteria</taxon>
        <taxon>Bacillati</taxon>
        <taxon>Bacillota</taxon>
        <taxon>Clostridia</taxon>
        <taxon>Eubacteriales</taxon>
        <taxon>Clostridiaceae</taxon>
        <taxon>Proteiniclasticum</taxon>
    </lineage>
</organism>
<dbReference type="InterPro" id="IPR008145">
    <property type="entry name" value="GK/Ca_channel_bsu"/>
</dbReference>
<dbReference type="SMART" id="SM00072">
    <property type="entry name" value="GuKc"/>
    <property type="match status" value="1"/>
</dbReference>
<feature type="domain" description="Guanylate kinase-like" evidence="6">
    <location>
        <begin position="1"/>
        <end position="173"/>
    </location>
</feature>
<comment type="catalytic activity">
    <reaction evidence="5">
        <text>GMP + ATP = GDP + ADP</text>
        <dbReference type="Rhea" id="RHEA:20780"/>
        <dbReference type="ChEBI" id="CHEBI:30616"/>
        <dbReference type="ChEBI" id="CHEBI:58115"/>
        <dbReference type="ChEBI" id="CHEBI:58189"/>
        <dbReference type="ChEBI" id="CHEBI:456216"/>
        <dbReference type="EC" id="2.7.4.8"/>
    </reaction>
</comment>
<dbReference type="GO" id="GO:0005829">
    <property type="term" value="C:cytosol"/>
    <property type="evidence" value="ECO:0007669"/>
    <property type="project" value="TreeGrafter"/>
</dbReference>
<evidence type="ECO:0000256" key="1">
    <source>
        <dbReference type="ARBA" id="ARBA00003531"/>
    </source>
</evidence>
<dbReference type="InterPro" id="IPR008144">
    <property type="entry name" value="Guanylate_kin-like_dom"/>
</dbReference>
<gene>
    <name evidence="7" type="ORF">SAMN05421804_10677</name>
</gene>
<dbReference type="PANTHER" id="PTHR23117">
    <property type="entry name" value="GUANYLATE KINASE-RELATED"/>
    <property type="match status" value="1"/>
</dbReference>
<dbReference type="AlphaFoldDB" id="A0A1G8Q924"/>
<evidence type="ECO:0000259" key="6">
    <source>
        <dbReference type="PROSITE" id="PS50052"/>
    </source>
</evidence>
<keyword evidence="4 7" id="KW-0418">Kinase</keyword>
<sequence>MIYIVMGPSGSGKTLVGEYLKEKGMKELVSHTTRLPRPGEVQGGSYHFVDEITFQQTKKVEASAYAGNWYGVSKKEVEDKTKLGDVFAVIEIHGALAFKKLYGEKVKIFYIASSPRDLRKRMAHRGDTKESIRKRMVIYRKNGEAFQDRHADAVLMNKSSKKRLFCQVEYYLAATKNRKKPKTSGSICSNRRILFL</sequence>
<evidence type="ECO:0000313" key="8">
    <source>
        <dbReference type="Proteomes" id="UP000183255"/>
    </source>
</evidence>
<reference evidence="7 8" key="1">
    <citation type="submission" date="2016-10" db="EMBL/GenBank/DDBJ databases">
        <authorList>
            <person name="de Groot N.N."/>
        </authorList>
    </citation>
    <scope>NUCLEOTIDE SEQUENCE [LARGE SCALE GENOMIC DNA]</scope>
    <source>
        <strain evidence="7 8">CGMCC 1.5058</strain>
    </source>
</reference>
<evidence type="ECO:0000256" key="4">
    <source>
        <dbReference type="ARBA" id="ARBA00022777"/>
    </source>
</evidence>
<dbReference type="RefSeq" id="WP_051651643.1">
    <property type="nucleotide sequence ID" value="NZ_FNDZ01000006.1"/>
</dbReference>
<proteinExistence type="inferred from homology"/>
<evidence type="ECO:0000256" key="3">
    <source>
        <dbReference type="ARBA" id="ARBA00022679"/>
    </source>
</evidence>
<keyword evidence="3" id="KW-0808">Transferase</keyword>
<evidence type="ECO:0000256" key="2">
    <source>
        <dbReference type="ARBA" id="ARBA00005790"/>
    </source>
</evidence>
<protein>
    <submittedName>
        <fullName evidence="7">Guanylate kinase</fullName>
    </submittedName>
</protein>
<evidence type="ECO:0000256" key="5">
    <source>
        <dbReference type="ARBA" id="ARBA00048594"/>
    </source>
</evidence>
<dbReference type="PANTHER" id="PTHR23117:SF13">
    <property type="entry name" value="GUANYLATE KINASE"/>
    <property type="match status" value="1"/>
</dbReference>
<dbReference type="EMBL" id="FNDZ01000006">
    <property type="protein sequence ID" value="SDJ01282.1"/>
    <property type="molecule type" value="Genomic_DNA"/>
</dbReference>
<dbReference type="GO" id="GO:0004385">
    <property type="term" value="F:GMP kinase activity"/>
    <property type="evidence" value="ECO:0007669"/>
    <property type="project" value="UniProtKB-EC"/>
</dbReference>
<accession>A0A1G8Q924</accession>
<dbReference type="PROSITE" id="PS50052">
    <property type="entry name" value="GUANYLATE_KINASE_2"/>
    <property type="match status" value="1"/>
</dbReference>
<dbReference type="InterPro" id="IPR020590">
    <property type="entry name" value="Guanylate_kinase_CS"/>
</dbReference>
<dbReference type="InterPro" id="IPR027417">
    <property type="entry name" value="P-loop_NTPase"/>
</dbReference>
<dbReference type="Gene3D" id="3.30.63.10">
    <property type="entry name" value="Guanylate Kinase phosphate binding domain"/>
    <property type="match status" value="1"/>
</dbReference>
<comment type="similarity">
    <text evidence="2">Belongs to the guanylate kinase family.</text>
</comment>
<dbReference type="PROSITE" id="PS00856">
    <property type="entry name" value="GUANYLATE_KINASE_1"/>
    <property type="match status" value="1"/>
</dbReference>
<dbReference type="Pfam" id="PF00625">
    <property type="entry name" value="Guanylate_kin"/>
    <property type="match status" value="1"/>
</dbReference>
<dbReference type="Proteomes" id="UP000183255">
    <property type="component" value="Unassembled WGS sequence"/>
</dbReference>
<dbReference type="SUPFAM" id="SSF52540">
    <property type="entry name" value="P-loop containing nucleoside triphosphate hydrolases"/>
    <property type="match status" value="1"/>
</dbReference>